<organism evidence="3 4">
    <name type="scientific">Apiospora arundinis</name>
    <dbReference type="NCBI Taxonomy" id="335852"/>
    <lineage>
        <taxon>Eukaryota</taxon>
        <taxon>Fungi</taxon>
        <taxon>Dikarya</taxon>
        <taxon>Ascomycota</taxon>
        <taxon>Pezizomycotina</taxon>
        <taxon>Sordariomycetes</taxon>
        <taxon>Xylariomycetidae</taxon>
        <taxon>Amphisphaeriales</taxon>
        <taxon>Apiosporaceae</taxon>
        <taxon>Apiospora</taxon>
    </lineage>
</organism>
<evidence type="ECO:0000313" key="4">
    <source>
        <dbReference type="Proteomes" id="UP001390339"/>
    </source>
</evidence>
<dbReference type="InterPro" id="IPR036673">
    <property type="entry name" value="Cyanovirin-N_sf"/>
</dbReference>
<dbReference type="EMBL" id="JAPCWZ010000004">
    <property type="protein sequence ID" value="KAK8868849.1"/>
    <property type="molecule type" value="Genomic_DNA"/>
</dbReference>
<dbReference type="Gene3D" id="2.30.60.10">
    <property type="entry name" value="Cyanovirin-N"/>
    <property type="match status" value="1"/>
</dbReference>
<gene>
    <name evidence="3" type="ORF">PGQ11_007427</name>
</gene>
<evidence type="ECO:0000256" key="1">
    <source>
        <dbReference type="SAM" id="SignalP"/>
    </source>
</evidence>
<dbReference type="InterPro" id="IPR011058">
    <property type="entry name" value="Cyanovirin-N"/>
</dbReference>
<evidence type="ECO:0000313" key="3">
    <source>
        <dbReference type="EMBL" id="KAK8868849.1"/>
    </source>
</evidence>
<name>A0ABR2IVK0_9PEZI</name>
<keyword evidence="4" id="KW-1185">Reference proteome</keyword>
<comment type="caution">
    <text evidence="3">The sequence shown here is derived from an EMBL/GenBank/DDBJ whole genome shotgun (WGS) entry which is preliminary data.</text>
</comment>
<proteinExistence type="predicted"/>
<dbReference type="Proteomes" id="UP001390339">
    <property type="component" value="Unassembled WGS sequence"/>
</dbReference>
<dbReference type="Pfam" id="PF08881">
    <property type="entry name" value="CVNH"/>
    <property type="match status" value="1"/>
</dbReference>
<protein>
    <submittedName>
        <fullName evidence="3">CVNH domain-containing protein</fullName>
    </submittedName>
</protein>
<reference evidence="3 4" key="1">
    <citation type="journal article" date="2024" name="IMA Fungus">
        <title>Apiospora arundinis, a panoply of carbohydrate-active enzymes and secondary metabolites.</title>
        <authorList>
            <person name="Sorensen T."/>
            <person name="Petersen C."/>
            <person name="Muurmann A.T."/>
            <person name="Christiansen J.V."/>
            <person name="Brundto M.L."/>
            <person name="Overgaard C.K."/>
            <person name="Boysen A.T."/>
            <person name="Wollenberg R.D."/>
            <person name="Larsen T.O."/>
            <person name="Sorensen J.L."/>
            <person name="Nielsen K.L."/>
            <person name="Sondergaard T.E."/>
        </authorList>
    </citation>
    <scope>NUCLEOTIDE SEQUENCE [LARGE SCALE GENOMIC DNA]</scope>
    <source>
        <strain evidence="3 4">AAU 773</strain>
    </source>
</reference>
<keyword evidence="1" id="KW-0732">Signal</keyword>
<feature type="domain" description="Cyanovirin-N" evidence="2">
    <location>
        <begin position="106"/>
        <end position="162"/>
    </location>
</feature>
<feature type="signal peptide" evidence="1">
    <location>
        <begin position="1"/>
        <end position="18"/>
    </location>
</feature>
<feature type="chain" id="PRO_5045280107" evidence="1">
    <location>
        <begin position="19"/>
        <end position="236"/>
    </location>
</feature>
<sequence>MSILNMIFLSLWVLVAAAADTSAKDITGHDPSTSLAPEHSHISLFPSSFLPVTTISTGTTFTISTITSRPKATGSVGAVTPSPMAPGDTKALIYVRCDRFRINEGHDLQHGNIWLDAYCRDDQGQLWHSVINLNHCLQNNAGTLEPAADGDFAQTCWMPALKGSPATFMTVFCSVGGQPNRQVSFDFETNCGSAGYYLGNSDVLSINAEGDFECFGIHGCAWNHSDCIDKPDGVHG</sequence>
<accession>A0ABR2IVK0</accession>
<dbReference type="SUPFAM" id="SSF51322">
    <property type="entry name" value="Cyanovirin-N"/>
    <property type="match status" value="1"/>
</dbReference>
<evidence type="ECO:0000259" key="2">
    <source>
        <dbReference type="Pfam" id="PF08881"/>
    </source>
</evidence>